<organism evidence="2 3">
    <name type="scientific">Anopheles dirus</name>
    <dbReference type="NCBI Taxonomy" id="7168"/>
    <lineage>
        <taxon>Eukaryota</taxon>
        <taxon>Metazoa</taxon>
        <taxon>Ecdysozoa</taxon>
        <taxon>Arthropoda</taxon>
        <taxon>Hexapoda</taxon>
        <taxon>Insecta</taxon>
        <taxon>Pterygota</taxon>
        <taxon>Neoptera</taxon>
        <taxon>Endopterygota</taxon>
        <taxon>Diptera</taxon>
        <taxon>Nematocera</taxon>
        <taxon>Culicoidea</taxon>
        <taxon>Culicidae</taxon>
        <taxon>Anophelinae</taxon>
        <taxon>Anopheles</taxon>
    </lineage>
</organism>
<accession>A0A182N419</accession>
<reference evidence="3" key="1">
    <citation type="submission" date="2013-03" db="EMBL/GenBank/DDBJ databases">
        <title>The Genome Sequence of Anopheles dirus WRAIR2.</title>
        <authorList>
            <consortium name="The Broad Institute Genomics Platform"/>
            <person name="Neafsey D.E."/>
            <person name="Walton C."/>
            <person name="Walker B."/>
            <person name="Young S.K."/>
            <person name="Zeng Q."/>
            <person name="Gargeya S."/>
            <person name="Fitzgerald M."/>
            <person name="Haas B."/>
            <person name="Abouelleil A."/>
            <person name="Allen A.W."/>
            <person name="Alvarado L."/>
            <person name="Arachchi H.M."/>
            <person name="Berlin A.M."/>
            <person name="Chapman S.B."/>
            <person name="Gainer-Dewar J."/>
            <person name="Goldberg J."/>
            <person name="Griggs A."/>
            <person name="Gujja S."/>
            <person name="Hansen M."/>
            <person name="Howarth C."/>
            <person name="Imamovic A."/>
            <person name="Ireland A."/>
            <person name="Larimer J."/>
            <person name="McCowan C."/>
            <person name="Murphy C."/>
            <person name="Pearson M."/>
            <person name="Poon T.W."/>
            <person name="Priest M."/>
            <person name="Roberts A."/>
            <person name="Saif S."/>
            <person name="Shea T."/>
            <person name="Sisk P."/>
            <person name="Sykes S."/>
            <person name="Wortman J."/>
            <person name="Nusbaum C."/>
            <person name="Birren B."/>
        </authorList>
    </citation>
    <scope>NUCLEOTIDE SEQUENCE [LARGE SCALE GENOMIC DNA]</scope>
    <source>
        <strain evidence="3">WRAIR2</strain>
    </source>
</reference>
<protein>
    <submittedName>
        <fullName evidence="2">Uncharacterized protein</fullName>
    </submittedName>
</protein>
<dbReference type="VEuPathDB" id="VectorBase:ADIR002383"/>
<evidence type="ECO:0000313" key="2">
    <source>
        <dbReference type="EnsemblMetazoa" id="ADIR002383-PA"/>
    </source>
</evidence>
<sequence>MSRVCNEHDYDHHDHDDDGGDLCASDHGLTAPESHRLCDLRRRPPAQPNRSGSSPGASSRPSTIKHISNDDIDDIHHHSEGL</sequence>
<dbReference type="EnsemblMetazoa" id="ADIR002383-RA">
    <property type="protein sequence ID" value="ADIR002383-PA"/>
    <property type="gene ID" value="ADIR002383"/>
</dbReference>
<feature type="region of interest" description="Disordered" evidence="1">
    <location>
        <begin position="1"/>
        <end position="82"/>
    </location>
</feature>
<dbReference type="AlphaFoldDB" id="A0A182N419"/>
<reference evidence="2" key="2">
    <citation type="submission" date="2020-05" db="UniProtKB">
        <authorList>
            <consortium name="EnsemblMetazoa"/>
        </authorList>
    </citation>
    <scope>IDENTIFICATION</scope>
    <source>
        <strain evidence="2">WRAIR2</strain>
    </source>
</reference>
<evidence type="ECO:0000256" key="1">
    <source>
        <dbReference type="SAM" id="MobiDB-lite"/>
    </source>
</evidence>
<keyword evidence="3" id="KW-1185">Reference proteome</keyword>
<proteinExistence type="predicted"/>
<dbReference type="Proteomes" id="UP000075884">
    <property type="component" value="Unassembled WGS sequence"/>
</dbReference>
<evidence type="ECO:0000313" key="3">
    <source>
        <dbReference type="Proteomes" id="UP000075884"/>
    </source>
</evidence>
<feature type="compositionally biased region" description="Low complexity" evidence="1">
    <location>
        <begin position="50"/>
        <end position="66"/>
    </location>
</feature>
<name>A0A182N419_9DIPT</name>
<feature type="compositionally biased region" description="Basic and acidic residues" evidence="1">
    <location>
        <begin position="1"/>
        <end position="16"/>
    </location>
</feature>
<feature type="compositionally biased region" description="Basic and acidic residues" evidence="1">
    <location>
        <begin position="33"/>
        <end position="42"/>
    </location>
</feature>